<evidence type="ECO:0000256" key="8">
    <source>
        <dbReference type="ARBA" id="ARBA00023010"/>
    </source>
</evidence>
<name>A0A343JAJ3_9CLOT</name>
<proteinExistence type="inferred from homology"/>
<accession>A0A343JAJ3</accession>
<keyword evidence="12" id="KW-1185">Reference proteome</keyword>
<dbReference type="Proteomes" id="UP000264883">
    <property type="component" value="Chromosome"/>
</dbReference>
<protein>
    <submittedName>
        <fullName evidence="11">Preprotein translocase subunit YajC</fullName>
    </submittedName>
</protein>
<evidence type="ECO:0000313" key="12">
    <source>
        <dbReference type="Proteomes" id="UP000264883"/>
    </source>
</evidence>
<dbReference type="GO" id="GO:0005886">
    <property type="term" value="C:plasma membrane"/>
    <property type="evidence" value="ECO:0007669"/>
    <property type="project" value="UniProtKB-SubCell"/>
</dbReference>
<dbReference type="EMBL" id="CP016786">
    <property type="protein sequence ID" value="ASW42551.1"/>
    <property type="molecule type" value="Genomic_DNA"/>
</dbReference>
<dbReference type="Pfam" id="PF02699">
    <property type="entry name" value="YajC"/>
    <property type="match status" value="1"/>
</dbReference>
<gene>
    <name evidence="11" type="ORF">BEN51_03380</name>
</gene>
<evidence type="ECO:0000313" key="11">
    <source>
        <dbReference type="EMBL" id="ASW42551.1"/>
    </source>
</evidence>
<keyword evidence="7 10" id="KW-1133">Transmembrane helix</keyword>
<dbReference type="PRINTS" id="PR01853">
    <property type="entry name" value="YAJCTRNLCASE"/>
</dbReference>
<evidence type="ECO:0000256" key="7">
    <source>
        <dbReference type="ARBA" id="ARBA00022989"/>
    </source>
</evidence>
<keyword evidence="5 10" id="KW-0812">Transmembrane</keyword>
<sequence length="90" mass="10207">MEIIGVFLPFVGLFAVMYFMMILPEKKRKKQYNEMIASLQKNDEIITKGGIIGRIIKVDENNFVIETSAEKTRLKITKNGVASKVNKGNN</sequence>
<organism evidence="11 12">
    <name type="scientific">Clostridium isatidis</name>
    <dbReference type="NCBI Taxonomy" id="182773"/>
    <lineage>
        <taxon>Bacteria</taxon>
        <taxon>Bacillati</taxon>
        <taxon>Bacillota</taxon>
        <taxon>Clostridia</taxon>
        <taxon>Eubacteriales</taxon>
        <taxon>Clostridiaceae</taxon>
        <taxon>Clostridium</taxon>
    </lineage>
</organism>
<evidence type="ECO:0000256" key="1">
    <source>
        <dbReference type="ARBA" id="ARBA00004162"/>
    </source>
</evidence>
<evidence type="ECO:0000256" key="9">
    <source>
        <dbReference type="ARBA" id="ARBA00023136"/>
    </source>
</evidence>
<keyword evidence="8" id="KW-0811">Translocation</keyword>
<feature type="transmembrane region" description="Helical" evidence="10">
    <location>
        <begin position="6"/>
        <end position="23"/>
    </location>
</feature>
<keyword evidence="6" id="KW-0653">Protein transport</keyword>
<dbReference type="SMART" id="SM01323">
    <property type="entry name" value="YajC"/>
    <property type="match status" value="1"/>
</dbReference>
<dbReference type="NCBIfam" id="TIGR00739">
    <property type="entry name" value="yajC"/>
    <property type="match status" value="1"/>
</dbReference>
<comment type="subcellular location">
    <subcellularLocation>
        <location evidence="1">Cell membrane</location>
        <topology evidence="1">Single-pass membrane protein</topology>
    </subcellularLocation>
</comment>
<comment type="similarity">
    <text evidence="2">Belongs to the YajC family.</text>
</comment>
<evidence type="ECO:0000256" key="3">
    <source>
        <dbReference type="ARBA" id="ARBA00022448"/>
    </source>
</evidence>
<keyword evidence="9 10" id="KW-0472">Membrane</keyword>
<reference evidence="11 12" key="1">
    <citation type="submission" date="2016-08" db="EMBL/GenBank/DDBJ databases">
        <title>Complete Genome Sequence Of The Indigo Reducing Clostridium isatidis DSM15098.</title>
        <authorList>
            <person name="Little G.T."/>
            <person name="Minton N.P."/>
        </authorList>
    </citation>
    <scope>NUCLEOTIDE SEQUENCE [LARGE SCALE GENOMIC DNA]</scope>
    <source>
        <strain evidence="11 12">DSM 15098</strain>
    </source>
</reference>
<dbReference type="AlphaFoldDB" id="A0A343JAJ3"/>
<dbReference type="RefSeq" id="WP_119864690.1">
    <property type="nucleotide sequence ID" value="NZ_CP016786.1"/>
</dbReference>
<keyword evidence="4" id="KW-1003">Cell membrane</keyword>
<evidence type="ECO:0000256" key="4">
    <source>
        <dbReference type="ARBA" id="ARBA00022475"/>
    </source>
</evidence>
<evidence type="ECO:0000256" key="5">
    <source>
        <dbReference type="ARBA" id="ARBA00022692"/>
    </source>
</evidence>
<evidence type="ECO:0000256" key="6">
    <source>
        <dbReference type="ARBA" id="ARBA00022927"/>
    </source>
</evidence>
<dbReference type="InterPro" id="IPR003849">
    <property type="entry name" value="Preprotein_translocase_YajC"/>
</dbReference>
<dbReference type="PANTHER" id="PTHR33909:SF1">
    <property type="entry name" value="SEC TRANSLOCON ACCESSORY COMPLEX SUBUNIT YAJC"/>
    <property type="match status" value="1"/>
</dbReference>
<keyword evidence="3" id="KW-0813">Transport</keyword>
<evidence type="ECO:0000256" key="10">
    <source>
        <dbReference type="SAM" id="Phobius"/>
    </source>
</evidence>
<dbReference type="PANTHER" id="PTHR33909">
    <property type="entry name" value="SEC TRANSLOCON ACCESSORY COMPLEX SUBUNIT YAJC"/>
    <property type="match status" value="1"/>
</dbReference>
<evidence type="ECO:0000256" key="2">
    <source>
        <dbReference type="ARBA" id="ARBA00006742"/>
    </source>
</evidence>
<dbReference type="OrthoDB" id="9800132at2"/>
<dbReference type="GO" id="GO:0015031">
    <property type="term" value="P:protein transport"/>
    <property type="evidence" value="ECO:0007669"/>
    <property type="project" value="UniProtKB-KW"/>
</dbReference>
<dbReference type="KEGG" id="cia:BEN51_03380"/>